<evidence type="ECO:0000256" key="1">
    <source>
        <dbReference type="SAM" id="MobiDB-lite"/>
    </source>
</evidence>
<name>A0A9Q1MFK3_9SOLA</name>
<gene>
    <name evidence="2" type="ORF">K7X08_032261</name>
</gene>
<accession>A0A9Q1MFK3</accession>
<protein>
    <submittedName>
        <fullName evidence="2">Uncharacterized protein</fullName>
    </submittedName>
</protein>
<keyword evidence="3" id="KW-1185">Reference proteome</keyword>
<organism evidence="2 3">
    <name type="scientific">Anisodus acutangulus</name>
    <dbReference type="NCBI Taxonomy" id="402998"/>
    <lineage>
        <taxon>Eukaryota</taxon>
        <taxon>Viridiplantae</taxon>
        <taxon>Streptophyta</taxon>
        <taxon>Embryophyta</taxon>
        <taxon>Tracheophyta</taxon>
        <taxon>Spermatophyta</taxon>
        <taxon>Magnoliopsida</taxon>
        <taxon>eudicotyledons</taxon>
        <taxon>Gunneridae</taxon>
        <taxon>Pentapetalae</taxon>
        <taxon>asterids</taxon>
        <taxon>lamiids</taxon>
        <taxon>Solanales</taxon>
        <taxon>Solanaceae</taxon>
        <taxon>Solanoideae</taxon>
        <taxon>Hyoscyameae</taxon>
        <taxon>Anisodus</taxon>
    </lineage>
</organism>
<feature type="region of interest" description="Disordered" evidence="1">
    <location>
        <begin position="241"/>
        <end position="275"/>
    </location>
</feature>
<dbReference type="EMBL" id="JAJAGQ010000008">
    <property type="protein sequence ID" value="KAJ8556509.1"/>
    <property type="molecule type" value="Genomic_DNA"/>
</dbReference>
<dbReference type="PANTHER" id="PTHR32108">
    <property type="entry name" value="DNA-DIRECTED RNA POLYMERASE SUBUNIT ALPHA"/>
    <property type="match status" value="1"/>
</dbReference>
<sequence length="275" mass="30835">MKWRAEAAKVQPPIEESEMTTLFVQSLKDATYYERMISVIGRSFSEVIRMGDFIEEGIRTGRITNFVALQATSETIQSDSFEGAVKRKRDGVSSVVTEYSTIPEMSPILFQNGTMRLSIVRRTTRDSGHDIENCYALRNKIETLIKEGVIQLKGPSFNVNNNPLPNHDDANVNMITVDEDHNLEGTIVPVQREEKVESSTFITLVITVQVKAPFGVEALPPKSRVMASSFLGKVLSTNLRRKEDASLPKPCSPRVDHSSKHAPLRNQRRTMQPTS</sequence>
<evidence type="ECO:0000313" key="3">
    <source>
        <dbReference type="Proteomes" id="UP001152561"/>
    </source>
</evidence>
<proteinExistence type="predicted"/>
<evidence type="ECO:0000313" key="2">
    <source>
        <dbReference type="EMBL" id="KAJ8556509.1"/>
    </source>
</evidence>
<dbReference type="PANTHER" id="PTHR32108:SF9">
    <property type="entry name" value="REVERSE TRANSCRIPTASE RNASE H-LIKE DOMAIN-CONTAINING PROTEIN"/>
    <property type="match status" value="1"/>
</dbReference>
<comment type="caution">
    <text evidence="2">The sequence shown here is derived from an EMBL/GenBank/DDBJ whole genome shotgun (WGS) entry which is preliminary data.</text>
</comment>
<reference evidence="3" key="1">
    <citation type="journal article" date="2023" name="Proc. Natl. Acad. Sci. U.S.A.">
        <title>Genomic and structural basis for evolution of tropane alkaloid biosynthesis.</title>
        <authorList>
            <person name="Wanga Y.-J."/>
            <person name="Taina T."/>
            <person name="Yua J.-Y."/>
            <person name="Lia J."/>
            <person name="Xua B."/>
            <person name="Chenc J."/>
            <person name="D'Auriad J.C."/>
            <person name="Huanga J.-P."/>
            <person name="Huanga S.-X."/>
        </authorList>
    </citation>
    <scope>NUCLEOTIDE SEQUENCE [LARGE SCALE GENOMIC DNA]</scope>
    <source>
        <strain evidence="3">cv. KIB-2019</strain>
    </source>
</reference>
<dbReference type="Proteomes" id="UP001152561">
    <property type="component" value="Unassembled WGS sequence"/>
</dbReference>
<dbReference type="AlphaFoldDB" id="A0A9Q1MFK3"/>